<gene>
    <name evidence="2" type="ORF">SAMN02194393_03791</name>
</gene>
<keyword evidence="3" id="KW-1185">Reference proteome</keyword>
<keyword evidence="1" id="KW-0472">Membrane</keyword>
<organism evidence="2 3">
    <name type="scientific">Maledivibacter halophilus</name>
    <dbReference type="NCBI Taxonomy" id="36842"/>
    <lineage>
        <taxon>Bacteria</taxon>
        <taxon>Bacillati</taxon>
        <taxon>Bacillota</taxon>
        <taxon>Clostridia</taxon>
        <taxon>Peptostreptococcales</taxon>
        <taxon>Caminicellaceae</taxon>
        <taxon>Maledivibacter</taxon>
    </lineage>
</organism>
<keyword evidence="1" id="KW-0812">Transmembrane</keyword>
<proteinExistence type="predicted"/>
<accession>A0A1T5M4L5</accession>
<feature type="transmembrane region" description="Helical" evidence="1">
    <location>
        <begin position="85"/>
        <end position="113"/>
    </location>
</feature>
<protein>
    <submittedName>
        <fullName evidence="2">Uncharacterized protein</fullName>
    </submittedName>
</protein>
<dbReference type="Proteomes" id="UP000190285">
    <property type="component" value="Unassembled WGS sequence"/>
</dbReference>
<dbReference type="EMBL" id="FUZT01000010">
    <property type="protein sequence ID" value="SKC82984.1"/>
    <property type="molecule type" value="Genomic_DNA"/>
</dbReference>
<keyword evidence="1" id="KW-1133">Transmembrane helix</keyword>
<dbReference type="AlphaFoldDB" id="A0A1T5M4L5"/>
<sequence>MEQFDNVLEELRIWLMSFSVINKLMPYRLYIMLGALGCSLLYELIFLFDYFSIFNILSTIGYYGFFLGFFMVLISKDIKWAPYGLFCKVFILLFPFTSFYLSTIIGAAVYIFLGYHLLKYTALKAKTS</sequence>
<evidence type="ECO:0000313" key="3">
    <source>
        <dbReference type="Proteomes" id="UP000190285"/>
    </source>
</evidence>
<dbReference type="OrthoDB" id="2628546at2"/>
<dbReference type="RefSeq" id="WP_079493761.1">
    <property type="nucleotide sequence ID" value="NZ_FUZT01000010.1"/>
</dbReference>
<evidence type="ECO:0000313" key="2">
    <source>
        <dbReference type="EMBL" id="SKC82984.1"/>
    </source>
</evidence>
<reference evidence="2 3" key="1">
    <citation type="submission" date="2017-02" db="EMBL/GenBank/DDBJ databases">
        <authorList>
            <person name="Peterson S.W."/>
        </authorList>
    </citation>
    <scope>NUCLEOTIDE SEQUENCE [LARGE SCALE GENOMIC DNA]</scope>
    <source>
        <strain evidence="2 3">M1</strain>
    </source>
</reference>
<feature type="transmembrane region" description="Helical" evidence="1">
    <location>
        <begin position="29"/>
        <end position="47"/>
    </location>
</feature>
<name>A0A1T5M4L5_9FIRM</name>
<feature type="transmembrane region" description="Helical" evidence="1">
    <location>
        <begin position="53"/>
        <end position="73"/>
    </location>
</feature>
<evidence type="ECO:0000256" key="1">
    <source>
        <dbReference type="SAM" id="Phobius"/>
    </source>
</evidence>